<dbReference type="InterPro" id="IPR018043">
    <property type="entry name" value="Na/Gal_symport_CS"/>
</dbReference>
<comment type="similarity">
    <text evidence="2">Belongs to the sodium:galactoside symporter (TC 2.A.2) family.</text>
</comment>
<feature type="transmembrane region" description="Helical" evidence="8">
    <location>
        <begin position="332"/>
        <end position="354"/>
    </location>
</feature>
<dbReference type="PANTHER" id="PTHR11328">
    <property type="entry name" value="MAJOR FACILITATOR SUPERFAMILY DOMAIN-CONTAINING PROTEIN"/>
    <property type="match status" value="1"/>
</dbReference>
<dbReference type="RefSeq" id="WP_167073315.1">
    <property type="nucleotide sequence ID" value="NZ_JAAOZC010000004.1"/>
</dbReference>
<evidence type="ECO:0000256" key="1">
    <source>
        <dbReference type="ARBA" id="ARBA00004651"/>
    </source>
</evidence>
<keyword evidence="3" id="KW-0813">Transport</keyword>
<dbReference type="Proteomes" id="UP000727456">
    <property type="component" value="Unassembled WGS sequence"/>
</dbReference>
<feature type="transmembrane region" description="Helical" evidence="8">
    <location>
        <begin position="304"/>
        <end position="320"/>
    </location>
</feature>
<evidence type="ECO:0000256" key="5">
    <source>
        <dbReference type="ARBA" id="ARBA00022692"/>
    </source>
</evidence>
<feature type="transmembrane region" description="Helical" evidence="8">
    <location>
        <begin position="56"/>
        <end position="79"/>
    </location>
</feature>
<gene>
    <name evidence="9" type="ORF">FHS31_002118</name>
</gene>
<keyword evidence="10" id="KW-1185">Reference proteome</keyword>
<evidence type="ECO:0000313" key="10">
    <source>
        <dbReference type="Proteomes" id="UP000727456"/>
    </source>
</evidence>
<feature type="transmembrane region" description="Helical" evidence="8">
    <location>
        <begin position="120"/>
        <end position="143"/>
    </location>
</feature>
<feature type="transmembrane region" description="Helical" evidence="8">
    <location>
        <begin position="374"/>
        <end position="396"/>
    </location>
</feature>
<protein>
    <submittedName>
        <fullName evidence="9">GPH family glycoside/pentoside/hexuronide:cation symporter</fullName>
    </submittedName>
</protein>
<dbReference type="SUPFAM" id="SSF103473">
    <property type="entry name" value="MFS general substrate transporter"/>
    <property type="match status" value="1"/>
</dbReference>
<dbReference type="Pfam" id="PF13347">
    <property type="entry name" value="MFS_2"/>
    <property type="match status" value="1"/>
</dbReference>
<evidence type="ECO:0000256" key="8">
    <source>
        <dbReference type="SAM" id="Phobius"/>
    </source>
</evidence>
<accession>A0ABX0TXY2</accession>
<organism evidence="9 10">
    <name type="scientific">Sphingomonas vulcanisoli</name>
    <dbReference type="NCBI Taxonomy" id="1658060"/>
    <lineage>
        <taxon>Bacteria</taxon>
        <taxon>Pseudomonadati</taxon>
        <taxon>Pseudomonadota</taxon>
        <taxon>Alphaproteobacteria</taxon>
        <taxon>Sphingomonadales</taxon>
        <taxon>Sphingomonadaceae</taxon>
        <taxon>Sphingomonas</taxon>
    </lineage>
</organism>
<dbReference type="EMBL" id="JAAOZC010000004">
    <property type="protein sequence ID" value="NIJ08501.1"/>
    <property type="molecule type" value="Genomic_DNA"/>
</dbReference>
<proteinExistence type="inferred from homology"/>
<dbReference type="InterPro" id="IPR039672">
    <property type="entry name" value="MFS_2"/>
</dbReference>
<dbReference type="Gene3D" id="1.20.1250.20">
    <property type="entry name" value="MFS general substrate transporter like domains"/>
    <property type="match status" value="2"/>
</dbReference>
<feature type="transmembrane region" description="Helical" evidence="8">
    <location>
        <begin position="416"/>
        <end position="442"/>
    </location>
</feature>
<feature type="transmembrane region" description="Helical" evidence="8">
    <location>
        <begin position="24"/>
        <end position="50"/>
    </location>
</feature>
<evidence type="ECO:0000256" key="4">
    <source>
        <dbReference type="ARBA" id="ARBA00022475"/>
    </source>
</evidence>
<evidence type="ECO:0000256" key="3">
    <source>
        <dbReference type="ARBA" id="ARBA00022448"/>
    </source>
</evidence>
<evidence type="ECO:0000256" key="7">
    <source>
        <dbReference type="ARBA" id="ARBA00023136"/>
    </source>
</evidence>
<evidence type="ECO:0000313" key="9">
    <source>
        <dbReference type="EMBL" id="NIJ08501.1"/>
    </source>
</evidence>
<feature type="transmembrane region" description="Helical" evidence="8">
    <location>
        <begin position="273"/>
        <end position="292"/>
    </location>
</feature>
<keyword evidence="4" id="KW-1003">Cell membrane</keyword>
<dbReference type="PROSITE" id="PS00872">
    <property type="entry name" value="NA_GALACTOSIDE_SYMP"/>
    <property type="match status" value="1"/>
</dbReference>
<sequence>MAASSVIVERGDAHTLSMFTKLGWGVGSIGIATSAITVNIMLLTFMVTILGVEPSVAGAIVAGVRVLDIFVDIMVGTWSDRTISRWGRRRPWLLAGSVCSFLALNLLFSAPSFITPRTSPVYMSAALIFFYAAYSIFTVPYMAMPVEMSDSRQERTLLMSVRAGFLSVGGLIGVGLGPALIGWFGQGGPAYSKMALGMSAVVFVAMVTSFLTTRGARTLAPADAMRPKMSLDLLRTRSFACLLASKFLALFAVSINATMMLLFHSLITQRGPAGVALVGLVSSIAALLFLPVWLRLARHVPKRWLYIAAMVIFSIAMASWSLSGPRESNGWFYLRAIAAGVGSGAITFLSGALLPEAIEDDRRRSGIFREGTLAGMFIATEKTAFAAAPLVAGLILSMTGFRGGLGAAGGAQSTAATLGVLLAASIVPACAALIGILPALGAPRATGSDDIRQA</sequence>
<feature type="transmembrane region" description="Helical" evidence="8">
    <location>
        <begin position="190"/>
        <end position="211"/>
    </location>
</feature>
<reference evidence="9 10" key="1">
    <citation type="submission" date="2020-03" db="EMBL/GenBank/DDBJ databases">
        <title>Genomic Encyclopedia of Type Strains, Phase III (KMG-III): the genomes of soil and plant-associated and newly described type strains.</title>
        <authorList>
            <person name="Whitman W."/>
        </authorList>
    </citation>
    <scope>NUCLEOTIDE SEQUENCE [LARGE SCALE GENOMIC DNA]</scope>
    <source>
        <strain evidence="9 10">CECT 8804</strain>
    </source>
</reference>
<dbReference type="InterPro" id="IPR036259">
    <property type="entry name" value="MFS_trans_sf"/>
</dbReference>
<evidence type="ECO:0000256" key="6">
    <source>
        <dbReference type="ARBA" id="ARBA00022989"/>
    </source>
</evidence>
<evidence type="ECO:0000256" key="2">
    <source>
        <dbReference type="ARBA" id="ARBA00009617"/>
    </source>
</evidence>
<feature type="transmembrane region" description="Helical" evidence="8">
    <location>
        <begin position="163"/>
        <end position="184"/>
    </location>
</feature>
<comment type="caution">
    <text evidence="9">The sequence shown here is derived from an EMBL/GenBank/DDBJ whole genome shotgun (WGS) entry which is preliminary data.</text>
</comment>
<keyword evidence="6 8" id="KW-1133">Transmembrane helix</keyword>
<dbReference type="PANTHER" id="PTHR11328:SF24">
    <property type="entry name" value="MAJOR FACILITATOR SUPERFAMILY (MFS) PROFILE DOMAIN-CONTAINING PROTEIN"/>
    <property type="match status" value="1"/>
</dbReference>
<keyword evidence="7 8" id="KW-0472">Membrane</keyword>
<keyword evidence="5 8" id="KW-0812">Transmembrane</keyword>
<feature type="transmembrane region" description="Helical" evidence="8">
    <location>
        <begin position="91"/>
        <end position="114"/>
    </location>
</feature>
<name>A0ABX0TXY2_9SPHN</name>
<comment type="subcellular location">
    <subcellularLocation>
        <location evidence="1">Cell membrane</location>
        <topology evidence="1">Multi-pass membrane protein</topology>
    </subcellularLocation>
</comment>
<feature type="transmembrane region" description="Helical" evidence="8">
    <location>
        <begin position="247"/>
        <end position="267"/>
    </location>
</feature>